<dbReference type="PANTHER" id="PTHR33932">
    <property type="entry name" value="NA(+)/H(+) ANTIPORTER SUBUNIT B"/>
    <property type="match status" value="1"/>
</dbReference>
<feature type="transmembrane region" description="Helical" evidence="8">
    <location>
        <begin position="141"/>
        <end position="159"/>
    </location>
</feature>
<organism evidence="10 11">
    <name type="scientific">Methylorubrum populi</name>
    <dbReference type="NCBI Taxonomy" id="223967"/>
    <lineage>
        <taxon>Bacteria</taxon>
        <taxon>Pseudomonadati</taxon>
        <taxon>Pseudomonadota</taxon>
        <taxon>Alphaproteobacteria</taxon>
        <taxon>Hyphomicrobiales</taxon>
        <taxon>Methylobacteriaceae</taxon>
        <taxon>Methylorubrum</taxon>
    </lineage>
</organism>
<name>A0A921JFS0_9HYPH</name>
<reference evidence="10" key="1">
    <citation type="journal article" date="2021" name="PeerJ">
        <title>Extensive microbial diversity within the chicken gut microbiome revealed by metagenomics and culture.</title>
        <authorList>
            <person name="Gilroy R."/>
            <person name="Ravi A."/>
            <person name="Getino M."/>
            <person name="Pursley I."/>
            <person name="Horton D.L."/>
            <person name="Alikhan N.F."/>
            <person name="Baker D."/>
            <person name="Gharbi K."/>
            <person name="Hall N."/>
            <person name="Watson M."/>
            <person name="Adriaenssens E.M."/>
            <person name="Foster-Nyarko E."/>
            <person name="Jarju S."/>
            <person name="Secka A."/>
            <person name="Antonio M."/>
            <person name="Oren A."/>
            <person name="Chaudhuri R.R."/>
            <person name="La Ragione R."/>
            <person name="Hildebrand F."/>
            <person name="Pallen M.J."/>
        </authorList>
    </citation>
    <scope>NUCLEOTIDE SEQUENCE</scope>
    <source>
        <strain evidence="10">316</strain>
    </source>
</reference>
<evidence type="ECO:0000313" key="11">
    <source>
        <dbReference type="Proteomes" id="UP000742631"/>
    </source>
</evidence>
<feature type="domain" description="Na+/H+ antiporter MnhB subunit-related protein" evidence="9">
    <location>
        <begin position="115"/>
        <end position="233"/>
    </location>
</feature>
<sequence>MTPRWRLVLLGLAALVLLPAVLRISLALPTFGAPQAELGQAMNDLVPGLRHVTNMVAAVNFDLRGIDTLGEECMLLCAVSGATVLLRGARGESGRERAGHLPGRPVTPRADATVLVCRIAATLTLLFGVSVALHGMTTPGGGFQGGVIVASGLLLLYLGERYEGWRALIPPPVLAVLEGGGAVLFVLCAGMPLLAGHPALQNLLPLGEPKDLYSGGLMVVVNAAVALSVTGSFGLLLVEFLEETREPAGDPVPEDSLPDTSLPDQAER</sequence>
<comment type="similarity">
    <text evidence="2">Belongs to the CPA3 antiporters (TC 2.A.63) subunit B family.</text>
</comment>
<dbReference type="InterPro" id="IPR007182">
    <property type="entry name" value="MnhB"/>
</dbReference>
<keyword evidence="6 8" id="KW-0472">Membrane</keyword>
<keyword evidence="3" id="KW-1003">Cell membrane</keyword>
<dbReference type="GO" id="GO:0005886">
    <property type="term" value="C:plasma membrane"/>
    <property type="evidence" value="ECO:0007669"/>
    <property type="project" value="UniProtKB-SubCell"/>
</dbReference>
<evidence type="ECO:0000256" key="2">
    <source>
        <dbReference type="ARBA" id="ARBA00009425"/>
    </source>
</evidence>
<dbReference type="PANTHER" id="PTHR33932:SF4">
    <property type="entry name" value="NA(+)_H(+) ANTIPORTER SUBUNIT B"/>
    <property type="match status" value="1"/>
</dbReference>
<dbReference type="Proteomes" id="UP000742631">
    <property type="component" value="Unassembled WGS sequence"/>
</dbReference>
<gene>
    <name evidence="10" type="ORF">K8W01_12065</name>
</gene>
<feature type="compositionally biased region" description="Polar residues" evidence="7">
    <location>
        <begin position="258"/>
        <end position="268"/>
    </location>
</feature>
<keyword evidence="5 8" id="KW-1133">Transmembrane helix</keyword>
<feature type="region of interest" description="Disordered" evidence="7">
    <location>
        <begin position="246"/>
        <end position="268"/>
    </location>
</feature>
<feature type="transmembrane region" description="Helical" evidence="8">
    <location>
        <begin position="110"/>
        <end position="135"/>
    </location>
</feature>
<feature type="transmembrane region" description="Helical" evidence="8">
    <location>
        <begin position="215"/>
        <end position="238"/>
    </location>
</feature>
<dbReference type="Pfam" id="PF04039">
    <property type="entry name" value="MnhB"/>
    <property type="match status" value="1"/>
</dbReference>
<evidence type="ECO:0000313" key="10">
    <source>
        <dbReference type="EMBL" id="HJE24383.1"/>
    </source>
</evidence>
<evidence type="ECO:0000256" key="6">
    <source>
        <dbReference type="ARBA" id="ARBA00023136"/>
    </source>
</evidence>
<dbReference type="AlphaFoldDB" id="A0A921JFS0"/>
<reference evidence="10" key="2">
    <citation type="submission" date="2021-09" db="EMBL/GenBank/DDBJ databases">
        <authorList>
            <person name="Gilroy R."/>
        </authorList>
    </citation>
    <scope>NUCLEOTIDE SEQUENCE</scope>
    <source>
        <strain evidence="10">316</strain>
    </source>
</reference>
<protein>
    <submittedName>
        <fullName evidence="10">Sodium:proton antiporter</fullName>
    </submittedName>
</protein>
<feature type="transmembrane region" description="Helical" evidence="8">
    <location>
        <begin position="171"/>
        <end position="195"/>
    </location>
</feature>
<evidence type="ECO:0000256" key="3">
    <source>
        <dbReference type="ARBA" id="ARBA00022475"/>
    </source>
</evidence>
<evidence type="ECO:0000256" key="4">
    <source>
        <dbReference type="ARBA" id="ARBA00022692"/>
    </source>
</evidence>
<proteinExistence type="inferred from homology"/>
<comment type="subcellular location">
    <subcellularLocation>
        <location evidence="1">Cell membrane</location>
        <topology evidence="1">Multi-pass membrane protein</topology>
    </subcellularLocation>
</comment>
<evidence type="ECO:0000259" key="9">
    <source>
        <dbReference type="Pfam" id="PF04039"/>
    </source>
</evidence>
<evidence type="ECO:0000256" key="1">
    <source>
        <dbReference type="ARBA" id="ARBA00004651"/>
    </source>
</evidence>
<accession>A0A921JFS0</accession>
<evidence type="ECO:0000256" key="8">
    <source>
        <dbReference type="SAM" id="Phobius"/>
    </source>
</evidence>
<dbReference type="InterPro" id="IPR050622">
    <property type="entry name" value="CPA3_antiporter_subunitB"/>
</dbReference>
<comment type="caution">
    <text evidence="10">The sequence shown here is derived from an EMBL/GenBank/DDBJ whole genome shotgun (WGS) entry which is preliminary data.</text>
</comment>
<keyword evidence="4 8" id="KW-0812">Transmembrane</keyword>
<dbReference type="EMBL" id="DYYG01000035">
    <property type="protein sequence ID" value="HJE24383.1"/>
    <property type="molecule type" value="Genomic_DNA"/>
</dbReference>
<evidence type="ECO:0000256" key="5">
    <source>
        <dbReference type="ARBA" id="ARBA00022989"/>
    </source>
</evidence>
<evidence type="ECO:0000256" key="7">
    <source>
        <dbReference type="SAM" id="MobiDB-lite"/>
    </source>
</evidence>